<keyword evidence="8" id="KW-0496">Mitochondrion</keyword>
<evidence type="ECO:0000256" key="8">
    <source>
        <dbReference type="ARBA" id="ARBA00023128"/>
    </source>
</evidence>
<evidence type="ECO:0000256" key="6">
    <source>
        <dbReference type="ARBA" id="ARBA00022833"/>
    </source>
</evidence>
<feature type="active site" description="Proton acceptor" evidence="9">
    <location>
        <position position="300"/>
    </location>
</feature>
<dbReference type="EMBL" id="JACAZI010000003">
    <property type="protein sequence ID" value="KAF7365471.1"/>
    <property type="molecule type" value="Genomic_DNA"/>
</dbReference>
<dbReference type="InterPro" id="IPR026591">
    <property type="entry name" value="Sirtuin_cat_small_dom_sf"/>
</dbReference>
<evidence type="ECO:0000256" key="10">
    <source>
        <dbReference type="SAM" id="MobiDB-lite"/>
    </source>
</evidence>
<organism evidence="12 13">
    <name type="scientific">Mycena venus</name>
    <dbReference type="NCBI Taxonomy" id="2733690"/>
    <lineage>
        <taxon>Eukaryota</taxon>
        <taxon>Fungi</taxon>
        <taxon>Dikarya</taxon>
        <taxon>Basidiomycota</taxon>
        <taxon>Agaricomycotina</taxon>
        <taxon>Agaricomycetes</taxon>
        <taxon>Agaricomycetidae</taxon>
        <taxon>Agaricales</taxon>
        <taxon>Marasmiineae</taxon>
        <taxon>Mycenaceae</taxon>
        <taxon>Mycena</taxon>
    </lineage>
</organism>
<evidence type="ECO:0000256" key="3">
    <source>
        <dbReference type="ARBA" id="ARBA00006924"/>
    </source>
</evidence>
<keyword evidence="4" id="KW-0808">Transferase</keyword>
<dbReference type="Gene3D" id="3.40.50.1220">
    <property type="entry name" value="TPP-binding domain"/>
    <property type="match status" value="1"/>
</dbReference>
<protein>
    <submittedName>
        <fullName evidence="12">Deacetylase sirtuin-type domain-containing protein</fullName>
    </submittedName>
</protein>
<comment type="similarity">
    <text evidence="3">Belongs to the sirtuin family. Class I subfamily.</text>
</comment>
<comment type="caution">
    <text evidence="12">The sequence shown here is derived from an EMBL/GenBank/DDBJ whole genome shotgun (WGS) entry which is preliminary data.</text>
</comment>
<feature type="region of interest" description="Disordered" evidence="10">
    <location>
        <begin position="1"/>
        <end position="20"/>
    </location>
</feature>
<dbReference type="Pfam" id="PF02146">
    <property type="entry name" value="SIR2"/>
    <property type="match status" value="1"/>
</dbReference>
<evidence type="ECO:0000256" key="2">
    <source>
        <dbReference type="ARBA" id="ARBA00004173"/>
    </source>
</evidence>
<dbReference type="OrthoDB" id="420264at2759"/>
<sequence>MDPSGAQNPSLPAVDQSTSYPDSLATRLTASQVRAFLAASEDVDIDPETVEELVQVLLSETAAESSGIVDSTKDEVDSDGGFDLEVSELDISALYCLQAQDPETWTPQQIRGMLHHLKEHGMSSWVNEYILKRNHSIPHLLLAFGIKLSPKLHHMSPATMSYFLRVAMSRELQLRDKLPNYNTVDDAVQLIRDSRRIIILTGAGISVSCGIPDFRSRDGLYASLKERGEYDLDDPQQMFDINYFRENPAVFYSFASQIYPSNFVPSPLLIVIVLKLLRNYTQNIDGLHTLAGVTRVLECHGSFVTASCILCHRQVPGLEIEADIMAQKVPLCSICNAPQPGTSSPNKKGKKKSKKKSKDAWDSDNEDESDGPTYPPGIMKPDITFFGEKLKDHFDHSLAADRSQVDLLLVVGTSLKVSPVADILCHLPHSVPQILINKTPVRHINPDIILLGNADDIIAHLCNKLGWDLPSAIIQLPHSSESRPEILQTKKRSAADLHALEEPRRVGESHIWLFDGAEGGEWLKSIERQSSVELDLDQPLDGVKKQRIE</sequence>
<feature type="compositionally biased region" description="Basic residues" evidence="10">
    <location>
        <begin position="347"/>
        <end position="357"/>
    </location>
</feature>
<evidence type="ECO:0000256" key="4">
    <source>
        <dbReference type="ARBA" id="ARBA00022679"/>
    </source>
</evidence>
<dbReference type="AlphaFoldDB" id="A0A8H7DBD0"/>
<dbReference type="GO" id="GO:0005739">
    <property type="term" value="C:mitochondrion"/>
    <property type="evidence" value="ECO:0007669"/>
    <property type="project" value="UniProtKB-SubCell"/>
</dbReference>
<feature type="binding site" evidence="9">
    <location>
        <position position="335"/>
    </location>
    <ligand>
        <name>Zn(2+)</name>
        <dbReference type="ChEBI" id="CHEBI:29105"/>
    </ligand>
</feature>
<dbReference type="GO" id="GO:0046970">
    <property type="term" value="F:histone H4K16 deacetylase activity, NAD-dependent"/>
    <property type="evidence" value="ECO:0007669"/>
    <property type="project" value="TreeGrafter"/>
</dbReference>
<comment type="cofactor">
    <cofactor evidence="1">
        <name>Zn(2+)</name>
        <dbReference type="ChEBI" id="CHEBI:29105"/>
    </cofactor>
</comment>
<feature type="binding site" evidence="9">
    <location>
        <position position="332"/>
    </location>
    <ligand>
        <name>Zn(2+)</name>
        <dbReference type="ChEBI" id="CHEBI:29105"/>
    </ligand>
</feature>
<keyword evidence="6 9" id="KW-0862">Zinc</keyword>
<keyword evidence="7" id="KW-0520">NAD</keyword>
<gene>
    <name evidence="12" type="ORF">MVEN_00420100</name>
</gene>
<keyword evidence="13" id="KW-1185">Reference proteome</keyword>
<dbReference type="PANTHER" id="PTHR11085:SF9">
    <property type="entry name" value="NAD-DEPENDENT PROTEIN DEACETYLASE SIRTUIN-1"/>
    <property type="match status" value="1"/>
</dbReference>
<evidence type="ECO:0000259" key="11">
    <source>
        <dbReference type="PROSITE" id="PS50305"/>
    </source>
</evidence>
<dbReference type="Proteomes" id="UP000620124">
    <property type="component" value="Unassembled WGS sequence"/>
</dbReference>
<comment type="subcellular location">
    <subcellularLocation>
        <location evidence="2">Mitochondrion</location>
    </subcellularLocation>
</comment>
<evidence type="ECO:0000256" key="5">
    <source>
        <dbReference type="ARBA" id="ARBA00022723"/>
    </source>
</evidence>
<proteinExistence type="inferred from homology"/>
<dbReference type="InterPro" id="IPR050134">
    <property type="entry name" value="NAD-dep_sirtuin_deacylases"/>
</dbReference>
<keyword evidence="5 9" id="KW-0479">Metal-binding</keyword>
<dbReference type="GO" id="GO:0005634">
    <property type="term" value="C:nucleus"/>
    <property type="evidence" value="ECO:0007669"/>
    <property type="project" value="TreeGrafter"/>
</dbReference>
<feature type="binding site" evidence="9">
    <location>
        <position position="308"/>
    </location>
    <ligand>
        <name>Zn(2+)</name>
        <dbReference type="ChEBI" id="CHEBI:29105"/>
    </ligand>
</feature>
<evidence type="ECO:0000256" key="7">
    <source>
        <dbReference type="ARBA" id="ARBA00023027"/>
    </source>
</evidence>
<feature type="binding site" evidence="9">
    <location>
        <position position="311"/>
    </location>
    <ligand>
        <name>Zn(2+)</name>
        <dbReference type="ChEBI" id="CHEBI:29105"/>
    </ligand>
</feature>
<dbReference type="SUPFAM" id="SSF52467">
    <property type="entry name" value="DHS-like NAD/FAD-binding domain"/>
    <property type="match status" value="1"/>
</dbReference>
<evidence type="ECO:0000256" key="9">
    <source>
        <dbReference type="PROSITE-ProRule" id="PRU00236"/>
    </source>
</evidence>
<evidence type="ECO:0000313" key="13">
    <source>
        <dbReference type="Proteomes" id="UP000620124"/>
    </source>
</evidence>
<name>A0A8H7DBD0_9AGAR</name>
<dbReference type="GO" id="GO:0070403">
    <property type="term" value="F:NAD+ binding"/>
    <property type="evidence" value="ECO:0007669"/>
    <property type="project" value="InterPro"/>
</dbReference>
<dbReference type="GO" id="GO:0046872">
    <property type="term" value="F:metal ion binding"/>
    <property type="evidence" value="ECO:0007669"/>
    <property type="project" value="UniProtKB-KW"/>
</dbReference>
<evidence type="ECO:0000256" key="1">
    <source>
        <dbReference type="ARBA" id="ARBA00001947"/>
    </source>
</evidence>
<dbReference type="Gene3D" id="3.30.1600.10">
    <property type="entry name" value="SIR2/SIRT2 'Small Domain"/>
    <property type="match status" value="1"/>
</dbReference>
<dbReference type="InterPro" id="IPR029035">
    <property type="entry name" value="DHS-like_NAD/FAD-binding_dom"/>
</dbReference>
<dbReference type="PANTHER" id="PTHR11085">
    <property type="entry name" value="NAD-DEPENDENT PROTEIN DEACYLASE SIRTUIN-5, MITOCHONDRIAL-RELATED"/>
    <property type="match status" value="1"/>
</dbReference>
<accession>A0A8H7DBD0</accession>
<dbReference type="InterPro" id="IPR003000">
    <property type="entry name" value="Sirtuin"/>
</dbReference>
<feature type="region of interest" description="Disordered" evidence="10">
    <location>
        <begin position="340"/>
        <end position="378"/>
    </location>
</feature>
<dbReference type="InterPro" id="IPR026590">
    <property type="entry name" value="Ssirtuin_cat_dom"/>
</dbReference>
<reference evidence="12" key="1">
    <citation type="submission" date="2020-05" db="EMBL/GenBank/DDBJ databases">
        <title>Mycena genomes resolve the evolution of fungal bioluminescence.</title>
        <authorList>
            <person name="Tsai I.J."/>
        </authorList>
    </citation>
    <scope>NUCLEOTIDE SEQUENCE</scope>
    <source>
        <strain evidence="12">CCC161011</strain>
    </source>
</reference>
<dbReference type="PROSITE" id="PS50305">
    <property type="entry name" value="SIRTUIN"/>
    <property type="match status" value="1"/>
</dbReference>
<feature type="domain" description="Deacetylase sirtuin-type" evidence="11">
    <location>
        <begin position="177"/>
        <end position="468"/>
    </location>
</feature>
<evidence type="ECO:0000313" key="12">
    <source>
        <dbReference type="EMBL" id="KAF7365471.1"/>
    </source>
</evidence>